<name>A0A2U3E5F4_PURLI</name>
<accession>A0A2U3E5F4</accession>
<evidence type="ECO:0000256" key="3">
    <source>
        <dbReference type="ARBA" id="ARBA00023026"/>
    </source>
</evidence>
<dbReference type="AlphaFoldDB" id="A0A2U3E5F4"/>
<dbReference type="SUPFAM" id="SSF56399">
    <property type="entry name" value="ADP-ribosylation"/>
    <property type="match status" value="1"/>
</dbReference>
<dbReference type="Gene3D" id="3.90.210.10">
    <property type="entry name" value="Heat-Labile Enterotoxin, subunit A"/>
    <property type="match status" value="1"/>
</dbReference>
<keyword evidence="1" id="KW-0800">Toxin</keyword>
<evidence type="ECO:0000313" key="8">
    <source>
        <dbReference type="Proteomes" id="UP000245956"/>
    </source>
</evidence>
<feature type="region of interest" description="Disordered" evidence="5">
    <location>
        <begin position="193"/>
        <end position="217"/>
    </location>
</feature>
<dbReference type="InterPro" id="IPR001144">
    <property type="entry name" value="Enterotoxin_A"/>
</dbReference>
<dbReference type="Proteomes" id="UP000245956">
    <property type="component" value="Unassembled WGS sequence"/>
</dbReference>
<feature type="compositionally biased region" description="Basic and acidic residues" evidence="5">
    <location>
        <begin position="206"/>
        <end position="217"/>
    </location>
</feature>
<feature type="chain" id="PRO_5015769498" description="Heat-labile enterotoxin alpha chain domain-containing protein" evidence="6">
    <location>
        <begin position="22"/>
        <end position="690"/>
    </location>
</feature>
<evidence type="ECO:0000256" key="1">
    <source>
        <dbReference type="ARBA" id="ARBA00022656"/>
    </source>
</evidence>
<evidence type="ECO:0000256" key="6">
    <source>
        <dbReference type="SAM" id="SignalP"/>
    </source>
</evidence>
<evidence type="ECO:0000256" key="4">
    <source>
        <dbReference type="ARBA" id="ARBA00023157"/>
    </source>
</evidence>
<proteinExistence type="predicted"/>
<evidence type="ECO:0008006" key="9">
    <source>
        <dbReference type="Google" id="ProtNLM"/>
    </source>
</evidence>
<dbReference type="EMBL" id="LCWV01000011">
    <property type="protein sequence ID" value="PWI69755.1"/>
    <property type="molecule type" value="Genomic_DNA"/>
</dbReference>
<sequence>MRLAGLILSGMCLSPLSNIRAIATPPRPSAPPPGNNISAYQIVYRGDYRDPSRVRDAGGFRPNALGWQSVDRVYTMDHHYQGGPRGCNATGQRHVTAYVSVVVNPWMAASYGRWIYEIRATPNFFLSGSSTDYNIYALGGVQWRQIRRYGLTNQESFVEEMLQGNPEYEENLYDFSHLAPLCHVRSDFPYQLQSGEPDTSISSSSDNKRKSQRERYPARCAANETMRSTEMLALVGPFPHTRRQWRFNMHRPHSSAPAEPEISSGEQIAARELQSFIDMGPERLNEMYPYGGTVVEELLRSVPWSACASVALSYKWHGPRQVEPPPSNASGQHESDGCCRAATVLRNKIADLPGAVLRTCTRLSALKFGIQLSDSWLSGTWDTLILAFGDGEAHKIASSPGRGFHEWQNISMQRTFKSDVVALDHLTRIRIFQEPTSVLVHDKWDLVGVKLKARCADSLTELHLDKLQSENIESFRPVVRHGVAWLAWSNKIDPKKDWVTYIDCSHFKAIEIELRLAKSSKELKLEDLFLSFVNEGIGRNTVTARTKSFEMDNLLVTQLRRTFSKSPVPVRDIKYFGVYSHAQEAPIPFWWKSIGMSRPRASRATQRHTKQLRLGLTGLTVKGHCAGSNNVALFDKYAKASEKLERKDSSSDDRHEISMEDWRWATAETLAKAKTHGSSDTWLFGGTHGA</sequence>
<keyword evidence="3" id="KW-0843">Virulence</keyword>
<dbReference type="GO" id="GO:0090729">
    <property type="term" value="F:toxin activity"/>
    <property type="evidence" value="ECO:0007669"/>
    <property type="project" value="UniProtKB-KW"/>
</dbReference>
<dbReference type="Pfam" id="PF01375">
    <property type="entry name" value="Enterotoxin_a"/>
    <property type="match status" value="1"/>
</dbReference>
<reference evidence="7 8" key="1">
    <citation type="journal article" date="2016" name="Front. Microbiol.">
        <title>Genome and transcriptome sequences reveal the specific parasitism of the nematophagous Purpureocillium lilacinum 36-1.</title>
        <authorList>
            <person name="Xie J."/>
            <person name="Li S."/>
            <person name="Mo C."/>
            <person name="Xiao X."/>
            <person name="Peng D."/>
            <person name="Wang G."/>
            <person name="Xiao Y."/>
        </authorList>
    </citation>
    <scope>NUCLEOTIDE SEQUENCE [LARGE SCALE GENOMIC DNA]</scope>
    <source>
        <strain evidence="7 8">36-1</strain>
    </source>
</reference>
<protein>
    <recommendedName>
        <fullName evidence="9">Heat-labile enterotoxin alpha chain domain-containing protein</fullName>
    </recommendedName>
</protein>
<feature type="signal peptide" evidence="6">
    <location>
        <begin position="1"/>
        <end position="21"/>
    </location>
</feature>
<evidence type="ECO:0000256" key="2">
    <source>
        <dbReference type="ARBA" id="ARBA00022729"/>
    </source>
</evidence>
<gene>
    <name evidence="7" type="ORF">PCL_00667</name>
</gene>
<comment type="caution">
    <text evidence="7">The sequence shown here is derived from an EMBL/GenBank/DDBJ whole genome shotgun (WGS) entry which is preliminary data.</text>
</comment>
<keyword evidence="2 6" id="KW-0732">Signal</keyword>
<evidence type="ECO:0000256" key="5">
    <source>
        <dbReference type="SAM" id="MobiDB-lite"/>
    </source>
</evidence>
<organism evidence="7 8">
    <name type="scientific">Purpureocillium lilacinum</name>
    <name type="common">Paecilomyces lilacinus</name>
    <dbReference type="NCBI Taxonomy" id="33203"/>
    <lineage>
        <taxon>Eukaryota</taxon>
        <taxon>Fungi</taxon>
        <taxon>Dikarya</taxon>
        <taxon>Ascomycota</taxon>
        <taxon>Pezizomycotina</taxon>
        <taxon>Sordariomycetes</taxon>
        <taxon>Hypocreomycetidae</taxon>
        <taxon>Hypocreales</taxon>
        <taxon>Ophiocordycipitaceae</taxon>
        <taxon>Purpureocillium</taxon>
    </lineage>
</organism>
<keyword evidence="4" id="KW-1015">Disulfide bond</keyword>
<evidence type="ECO:0000313" key="7">
    <source>
        <dbReference type="EMBL" id="PWI69755.1"/>
    </source>
</evidence>